<name>A0A1B7N038_9AGAM</name>
<dbReference type="Proteomes" id="UP000092154">
    <property type="component" value="Unassembled WGS sequence"/>
</dbReference>
<dbReference type="InterPro" id="IPR001734">
    <property type="entry name" value="Na/solute_symporter"/>
</dbReference>
<dbReference type="OrthoDB" id="6132759at2759"/>
<sequence length="682" mass="73392">MPSYNLYSVASVNMSQFAEFKPLLNQSVGYGVVVGVGFFFAFIMLCLTAVQSNFSRFTPRSSEEFTSASRSVKPGLVCCGIVSAWTWSATLLQSSTAAYTFGVSGPWWYGAGGSIQVAMFGMVAAKVKMNANGAHTFLEIVKVRFGTTAHIVFIFYATVCVLVVCGSLLVGGAATVNALTGMNIIAAYFLLPIGIAVYVVFGGLRATFICDWTHTIVLFAIIYIFVFRAYGTSAEIGSVSKMYELLAQAAIDVPVTGNENGSYVTMKSNQGLVFGASALLSGFAGVFCDQGYWQRAIASHPRGTTKAYMLGGLSWFAVPWAFGSCLGLSARALQSNPLFPTYPFPLSAQQTSAGLAAPAAAAVLMGKGGAVALLLVVFMAVTSAASAELIAVSSIVSYDIYRTYWRPQATGAEIVRVSHYAICAWAIWMGCWATILYKVNIDLGWLYYVQGIVLSPAVIPIILTVWWSKLTRAGLLCGSIIGAILGMLAWMIGCWKIAGAINIPNLALPESAVCSGLTGLLCSGLITAFVSLLKPDNYDFEGTRAIAMLDGSENHDSKSDAVSGEKGEKSSSDFEEGLRPAEAAHQDAPIDHDTLLRVFKRAAWYSSAMSAIVILIIPLPMFFSHYVFSERFYTFWVSCSIVWVFLSGTFSVILPVVESWKEMAAIVKRLGRLLSTKLYIKS</sequence>
<feature type="transmembrane region" description="Helical" evidence="8">
    <location>
        <begin position="445"/>
        <end position="466"/>
    </location>
</feature>
<keyword evidence="10" id="KW-1185">Reference proteome</keyword>
<evidence type="ECO:0000313" key="10">
    <source>
        <dbReference type="Proteomes" id="UP000092154"/>
    </source>
</evidence>
<dbReference type="InterPro" id="IPR031155">
    <property type="entry name" value="DUR"/>
</dbReference>
<protein>
    <submittedName>
        <fullName evidence="9">Solute symporter family transporter</fullName>
    </submittedName>
</protein>
<dbReference type="PANTHER" id="PTHR46154">
    <property type="match status" value="1"/>
</dbReference>
<comment type="similarity">
    <text evidence="2 6">Belongs to the sodium:solute symporter (SSF) (TC 2.A.21) family.</text>
</comment>
<feature type="transmembrane region" description="Helical" evidence="8">
    <location>
        <begin position="182"/>
        <end position="201"/>
    </location>
</feature>
<keyword evidence="5 8" id="KW-0472">Membrane</keyword>
<comment type="subcellular location">
    <subcellularLocation>
        <location evidence="1">Membrane</location>
        <topology evidence="1">Multi-pass membrane protein</topology>
    </subcellularLocation>
</comment>
<feature type="region of interest" description="Disordered" evidence="7">
    <location>
        <begin position="554"/>
        <end position="575"/>
    </location>
</feature>
<gene>
    <name evidence="9" type="ORF">K503DRAFT_173757</name>
</gene>
<dbReference type="CDD" id="cd11476">
    <property type="entry name" value="SLC5sbd_DUR3"/>
    <property type="match status" value="1"/>
</dbReference>
<evidence type="ECO:0000256" key="8">
    <source>
        <dbReference type="SAM" id="Phobius"/>
    </source>
</evidence>
<dbReference type="Pfam" id="PF00474">
    <property type="entry name" value="SSF"/>
    <property type="match status" value="1"/>
</dbReference>
<feature type="transmembrane region" description="Helical" evidence="8">
    <location>
        <begin position="512"/>
        <end position="533"/>
    </location>
</feature>
<evidence type="ECO:0000256" key="2">
    <source>
        <dbReference type="ARBA" id="ARBA00006434"/>
    </source>
</evidence>
<reference evidence="9 10" key="1">
    <citation type="submission" date="2016-06" db="EMBL/GenBank/DDBJ databases">
        <title>Comparative genomics of the ectomycorrhizal sister species Rhizopogon vinicolor and Rhizopogon vesiculosus (Basidiomycota: Boletales) reveals a divergence of the mating type B locus.</title>
        <authorList>
            <consortium name="DOE Joint Genome Institute"/>
            <person name="Mujic A.B."/>
            <person name="Kuo A."/>
            <person name="Tritt A."/>
            <person name="Lipzen A."/>
            <person name="Chen C."/>
            <person name="Johnson J."/>
            <person name="Sharma A."/>
            <person name="Barry K."/>
            <person name="Grigoriev I.V."/>
            <person name="Spatafora J.W."/>
        </authorList>
    </citation>
    <scope>NUCLEOTIDE SEQUENCE [LARGE SCALE GENOMIC DNA]</scope>
    <source>
        <strain evidence="9 10">AM-OR11-026</strain>
    </source>
</reference>
<evidence type="ECO:0000256" key="1">
    <source>
        <dbReference type="ARBA" id="ARBA00004141"/>
    </source>
</evidence>
<feature type="transmembrane region" description="Helical" evidence="8">
    <location>
        <begin position="417"/>
        <end position="439"/>
    </location>
</feature>
<feature type="transmembrane region" description="Helical" evidence="8">
    <location>
        <begin position="208"/>
        <end position="230"/>
    </location>
</feature>
<feature type="transmembrane region" description="Helical" evidence="8">
    <location>
        <begin position="308"/>
        <end position="330"/>
    </location>
</feature>
<dbReference type="EMBL" id="KV448305">
    <property type="protein sequence ID" value="OAX38238.1"/>
    <property type="molecule type" value="Genomic_DNA"/>
</dbReference>
<feature type="transmembrane region" description="Helical" evidence="8">
    <location>
        <begin position="271"/>
        <end position="288"/>
    </location>
</feature>
<evidence type="ECO:0000256" key="3">
    <source>
        <dbReference type="ARBA" id="ARBA00022692"/>
    </source>
</evidence>
<dbReference type="GO" id="GO:0015204">
    <property type="term" value="F:urea transmembrane transporter activity"/>
    <property type="evidence" value="ECO:0007669"/>
    <property type="project" value="InterPro"/>
</dbReference>
<evidence type="ECO:0000256" key="5">
    <source>
        <dbReference type="ARBA" id="ARBA00023136"/>
    </source>
</evidence>
<dbReference type="NCBIfam" id="TIGR00813">
    <property type="entry name" value="sss"/>
    <property type="match status" value="1"/>
</dbReference>
<feature type="transmembrane region" description="Helical" evidence="8">
    <location>
        <begin position="635"/>
        <end position="657"/>
    </location>
</feature>
<feature type="transmembrane region" description="Helical" evidence="8">
    <location>
        <begin position="473"/>
        <end position="492"/>
    </location>
</feature>
<feature type="transmembrane region" description="Helical" evidence="8">
    <location>
        <begin position="602"/>
        <end position="623"/>
    </location>
</feature>
<keyword evidence="4 8" id="KW-1133">Transmembrane helix</keyword>
<dbReference type="InterPro" id="IPR038377">
    <property type="entry name" value="Na/Glc_symporter_sf"/>
</dbReference>
<evidence type="ECO:0000256" key="4">
    <source>
        <dbReference type="ARBA" id="ARBA00022989"/>
    </source>
</evidence>
<dbReference type="STRING" id="1314800.A0A1B7N038"/>
<organism evidence="9 10">
    <name type="scientific">Rhizopogon vinicolor AM-OR11-026</name>
    <dbReference type="NCBI Taxonomy" id="1314800"/>
    <lineage>
        <taxon>Eukaryota</taxon>
        <taxon>Fungi</taxon>
        <taxon>Dikarya</taxon>
        <taxon>Basidiomycota</taxon>
        <taxon>Agaricomycotina</taxon>
        <taxon>Agaricomycetes</taxon>
        <taxon>Agaricomycetidae</taxon>
        <taxon>Boletales</taxon>
        <taxon>Suillineae</taxon>
        <taxon>Rhizopogonaceae</taxon>
        <taxon>Rhizopogon</taxon>
    </lineage>
</organism>
<feature type="transmembrane region" description="Helical" evidence="8">
    <location>
        <begin position="28"/>
        <end position="50"/>
    </location>
</feature>
<proteinExistence type="inferred from homology"/>
<evidence type="ECO:0000256" key="7">
    <source>
        <dbReference type="SAM" id="MobiDB-lite"/>
    </source>
</evidence>
<dbReference type="PROSITE" id="PS50283">
    <property type="entry name" value="NA_SOLUT_SYMP_3"/>
    <property type="match status" value="1"/>
</dbReference>
<dbReference type="GO" id="GO:0005886">
    <property type="term" value="C:plasma membrane"/>
    <property type="evidence" value="ECO:0007669"/>
    <property type="project" value="TreeGrafter"/>
</dbReference>
<dbReference type="Gene3D" id="1.20.1730.10">
    <property type="entry name" value="Sodium/glucose cotransporter"/>
    <property type="match status" value="1"/>
</dbReference>
<evidence type="ECO:0000313" key="9">
    <source>
        <dbReference type="EMBL" id="OAX38238.1"/>
    </source>
</evidence>
<accession>A0A1B7N038</accession>
<evidence type="ECO:0000256" key="6">
    <source>
        <dbReference type="RuleBase" id="RU362091"/>
    </source>
</evidence>
<keyword evidence="3 8" id="KW-0812">Transmembrane</keyword>
<dbReference type="AlphaFoldDB" id="A0A1B7N038"/>
<feature type="transmembrane region" description="Helical" evidence="8">
    <location>
        <begin position="371"/>
        <end position="396"/>
    </location>
</feature>
<feature type="transmembrane region" description="Helical" evidence="8">
    <location>
        <begin position="148"/>
        <end position="170"/>
    </location>
</feature>
<dbReference type="InParanoid" id="A0A1B7N038"/>
<dbReference type="PANTHER" id="PTHR46154:SF2">
    <property type="entry name" value="SOLUTE SYMPORTER FAMILY TRANSPORTER (AFU_ORTHOLOGUE AFUA_6G03200)"/>
    <property type="match status" value="1"/>
</dbReference>